<dbReference type="RefSeq" id="WP_379857830.1">
    <property type="nucleotide sequence ID" value="NZ_JBHZQA010000004.1"/>
</dbReference>
<dbReference type="SUPFAM" id="SSF51735">
    <property type="entry name" value="NAD(P)-binding Rossmann-fold domains"/>
    <property type="match status" value="1"/>
</dbReference>
<accession>A0ABW6HLX5</accession>
<evidence type="ECO:0000256" key="1">
    <source>
        <dbReference type="ARBA" id="ARBA00023027"/>
    </source>
</evidence>
<reference evidence="3 4" key="1">
    <citation type="submission" date="2024-06" db="EMBL/GenBank/DDBJ databases">
        <title>Flavobacterium spp. isolated from glacier.</title>
        <authorList>
            <person name="Han D."/>
        </authorList>
    </citation>
    <scope>NUCLEOTIDE SEQUENCE [LARGE SCALE GENOMIC DNA]</scope>
    <source>
        <strain evidence="3 4">LB3P45</strain>
    </source>
</reference>
<name>A0ABW6HLX5_9FLAO</name>
<evidence type="ECO:0000313" key="3">
    <source>
        <dbReference type="EMBL" id="MFE3848029.1"/>
    </source>
</evidence>
<proteinExistence type="predicted"/>
<keyword evidence="4" id="KW-1185">Reference proteome</keyword>
<sequence length="334" mass="38198">MKILVTGAAGFIGFHTVNQFIDEGHEVVGLDNINDYYSPQLKYQRLKEAGIETDEIKWYNPVISMKNASYSFVRMNLEDKQQLFSLFQKENFDFVINLAAQAGVRYSIENPDVYIQSNTVGFHYLLEACRYYPVKHLVHASSSSVYGTNAKIPFSEDDKVDTPVSLYAATKKSNELMAHSYSHLYQIPITCLRFFTVYGPWGRPDMAPMLFVKAILENKPINVFNNGEMSRDFTYVGDIVQGIYLASMKVENNYNVLNIGNGSPVNLMRFIEVLEDKIDQKAIKNFMPMQAGDVKATWANIDKLSTIYNYKPKVNIEEGIGEFIKWVKEYPELI</sequence>
<protein>
    <submittedName>
        <fullName evidence="3">NAD-dependent epimerase/dehydratase family protein</fullName>
    </submittedName>
</protein>
<dbReference type="InterPro" id="IPR001509">
    <property type="entry name" value="Epimerase_deHydtase"/>
</dbReference>
<evidence type="ECO:0000259" key="2">
    <source>
        <dbReference type="Pfam" id="PF01370"/>
    </source>
</evidence>
<evidence type="ECO:0000313" key="4">
    <source>
        <dbReference type="Proteomes" id="UP001600039"/>
    </source>
</evidence>
<comment type="caution">
    <text evidence="3">The sequence shown here is derived from an EMBL/GenBank/DDBJ whole genome shotgun (WGS) entry which is preliminary data.</text>
</comment>
<organism evidence="3 4">
    <name type="scientific">Flavobacterium fructosi</name>
    <dbReference type="NCBI Taxonomy" id="3230416"/>
    <lineage>
        <taxon>Bacteria</taxon>
        <taxon>Pseudomonadati</taxon>
        <taxon>Bacteroidota</taxon>
        <taxon>Flavobacteriia</taxon>
        <taxon>Flavobacteriales</taxon>
        <taxon>Flavobacteriaceae</taxon>
        <taxon>Flavobacterium</taxon>
    </lineage>
</organism>
<dbReference type="PANTHER" id="PTHR43574">
    <property type="entry name" value="EPIMERASE-RELATED"/>
    <property type="match status" value="1"/>
</dbReference>
<dbReference type="Gene3D" id="3.90.25.10">
    <property type="entry name" value="UDP-galactose 4-epimerase, domain 1"/>
    <property type="match status" value="1"/>
</dbReference>
<feature type="domain" description="NAD-dependent epimerase/dehydratase" evidence="2">
    <location>
        <begin position="3"/>
        <end position="260"/>
    </location>
</feature>
<gene>
    <name evidence="3" type="ORF">ACFX5D_08650</name>
</gene>
<dbReference type="Pfam" id="PF01370">
    <property type="entry name" value="Epimerase"/>
    <property type="match status" value="1"/>
</dbReference>
<dbReference type="Gene3D" id="3.40.50.720">
    <property type="entry name" value="NAD(P)-binding Rossmann-like Domain"/>
    <property type="match status" value="1"/>
</dbReference>
<dbReference type="EMBL" id="JBHZQA010000004">
    <property type="protein sequence ID" value="MFE3848029.1"/>
    <property type="molecule type" value="Genomic_DNA"/>
</dbReference>
<dbReference type="InterPro" id="IPR036291">
    <property type="entry name" value="NAD(P)-bd_dom_sf"/>
</dbReference>
<dbReference type="Proteomes" id="UP001600039">
    <property type="component" value="Unassembled WGS sequence"/>
</dbReference>
<dbReference type="PRINTS" id="PR01713">
    <property type="entry name" value="NUCEPIMERASE"/>
</dbReference>
<keyword evidence="1" id="KW-0520">NAD</keyword>